<keyword evidence="2" id="KW-0687">Ribonucleoprotein</keyword>
<sequence length="32" mass="3742">GEFAPTRYFRGHKNTDKKFQRKSKGKGKKKTS</sequence>
<evidence type="ECO:0000313" key="2">
    <source>
        <dbReference type="EMBL" id="CAJ18171.1"/>
    </source>
</evidence>
<protein>
    <submittedName>
        <fullName evidence="2">Ribosomal protein S19</fullName>
    </submittedName>
</protein>
<proteinExistence type="predicted"/>
<dbReference type="EMBL" id="AM049986">
    <property type="protein sequence ID" value="CAJ18171.1"/>
    <property type="molecule type" value="Genomic_DNA"/>
</dbReference>
<geneLocation type="plastid" evidence="2"/>
<gene>
    <name evidence="2" type="primary">rps19</name>
</gene>
<evidence type="ECO:0000256" key="1">
    <source>
        <dbReference type="SAM" id="MobiDB-lite"/>
    </source>
</evidence>
<keyword evidence="2" id="KW-0689">Ribosomal protein</keyword>
<dbReference type="GO" id="GO:0005840">
    <property type="term" value="C:ribosome"/>
    <property type="evidence" value="ECO:0007669"/>
    <property type="project" value="UniProtKB-KW"/>
</dbReference>
<feature type="region of interest" description="Disordered" evidence="1">
    <location>
        <begin position="1"/>
        <end position="32"/>
    </location>
</feature>
<name>Q4GX24_9CHLO</name>
<dbReference type="AlphaFoldDB" id="Q4GX24"/>
<organism evidence="2">
    <name type="scientific">Halimeda hummii</name>
    <dbReference type="NCBI Taxonomy" id="170418"/>
    <lineage>
        <taxon>Eukaryota</taxon>
        <taxon>Viridiplantae</taxon>
        <taxon>Chlorophyta</taxon>
        <taxon>core chlorophytes</taxon>
        <taxon>Ulvophyceae</taxon>
        <taxon>TCBD clade</taxon>
        <taxon>Bryopsidales</taxon>
        <taxon>Halimedineae</taxon>
        <taxon>Halimedaceae</taxon>
        <taxon>Halimedeae</taxon>
        <taxon>Halimeda</taxon>
    </lineage>
</organism>
<feature type="compositionally biased region" description="Basic residues" evidence="1">
    <location>
        <begin position="19"/>
        <end position="32"/>
    </location>
</feature>
<reference evidence="2" key="1">
    <citation type="journal article" date="2005" name="Mol. Phylogenet. Evol.">
        <title>Evolution and phylogeography of Halimeda section Halimeda (Bryopsidales, Chlorophyta).</title>
        <authorList>
            <person name="Verbruggen H."/>
            <person name="Clerck O.D."/>
            <person name="Schils T."/>
            <person name="Kooistra W.H."/>
            <person name="Coppejans E."/>
        </authorList>
    </citation>
    <scope>NUCLEOTIDE SEQUENCE</scope>
</reference>
<feature type="non-terminal residue" evidence="2">
    <location>
        <position position="1"/>
    </location>
</feature>
<accession>Q4GX24</accession>